<keyword evidence="1" id="KW-0540">Nuclease</keyword>
<dbReference type="SMART" id="SM00279">
    <property type="entry name" value="HhH2"/>
    <property type="match status" value="1"/>
</dbReference>
<name>A0A934K903_9BACT</name>
<dbReference type="GO" id="GO:0003677">
    <property type="term" value="F:DNA binding"/>
    <property type="evidence" value="ECO:0007669"/>
    <property type="project" value="UniProtKB-KW"/>
</dbReference>
<evidence type="ECO:0000313" key="7">
    <source>
        <dbReference type="EMBL" id="MBJ7598798.1"/>
    </source>
</evidence>
<dbReference type="PANTHER" id="PTHR42646">
    <property type="entry name" value="FLAP ENDONUCLEASE XNI"/>
    <property type="match status" value="1"/>
</dbReference>
<dbReference type="Gene3D" id="1.10.150.20">
    <property type="entry name" value="5' to 3' exonuclease, C-terminal subdomain"/>
    <property type="match status" value="1"/>
</dbReference>
<evidence type="ECO:0000259" key="6">
    <source>
        <dbReference type="SMART" id="SM00475"/>
    </source>
</evidence>
<dbReference type="InterPro" id="IPR020046">
    <property type="entry name" value="5-3_exonucl_a-hlix_arch_N"/>
</dbReference>
<dbReference type="CDD" id="cd09859">
    <property type="entry name" value="PIN_53EXO"/>
    <property type="match status" value="1"/>
</dbReference>
<dbReference type="GO" id="GO:0004527">
    <property type="term" value="F:exonuclease activity"/>
    <property type="evidence" value="ECO:0007669"/>
    <property type="project" value="UniProtKB-KW"/>
</dbReference>
<dbReference type="Pfam" id="PF02739">
    <property type="entry name" value="5_3_exonuc_N"/>
    <property type="match status" value="1"/>
</dbReference>
<evidence type="ECO:0000256" key="4">
    <source>
        <dbReference type="ARBA" id="ARBA00049957"/>
    </source>
</evidence>
<comment type="function">
    <text evidence="4">5'-3' exonuclease acting preferentially on double-stranded DNA.</text>
</comment>
<dbReference type="InterPro" id="IPR020045">
    <property type="entry name" value="DNA_polI_H3TH"/>
</dbReference>
<keyword evidence="3" id="KW-0238">DNA-binding</keyword>
<dbReference type="SUPFAM" id="SSF47807">
    <property type="entry name" value="5' to 3' exonuclease, C-terminal subdomain"/>
    <property type="match status" value="1"/>
</dbReference>
<evidence type="ECO:0000256" key="1">
    <source>
        <dbReference type="ARBA" id="ARBA00022722"/>
    </source>
</evidence>
<dbReference type="InterPro" id="IPR036279">
    <property type="entry name" value="5-3_exonuclease_C_sf"/>
</dbReference>
<dbReference type="SMART" id="SM00475">
    <property type="entry name" value="53EXOc"/>
    <property type="match status" value="1"/>
</dbReference>
<dbReference type="InterPro" id="IPR008918">
    <property type="entry name" value="HhH2"/>
</dbReference>
<dbReference type="Gene3D" id="3.40.50.1010">
    <property type="entry name" value="5'-nuclease"/>
    <property type="match status" value="1"/>
</dbReference>
<dbReference type="Proteomes" id="UP000612893">
    <property type="component" value="Unassembled WGS sequence"/>
</dbReference>
<dbReference type="PANTHER" id="PTHR42646:SF2">
    <property type="entry name" value="5'-3' EXONUCLEASE FAMILY PROTEIN"/>
    <property type="match status" value="1"/>
</dbReference>
<accession>A0A934K903</accession>
<evidence type="ECO:0000313" key="8">
    <source>
        <dbReference type="Proteomes" id="UP000612893"/>
    </source>
</evidence>
<gene>
    <name evidence="7" type="ORF">JF922_12030</name>
</gene>
<dbReference type="Pfam" id="PF01367">
    <property type="entry name" value="5_3_exonuc"/>
    <property type="match status" value="1"/>
</dbReference>
<dbReference type="AlphaFoldDB" id="A0A934K903"/>
<comment type="caution">
    <text evidence="7">The sequence shown here is derived from an EMBL/GenBank/DDBJ whole genome shotgun (WGS) entry which is preliminary data.</text>
</comment>
<dbReference type="InterPro" id="IPR029060">
    <property type="entry name" value="PIN-like_dom_sf"/>
</dbReference>
<keyword evidence="2" id="KW-0378">Hydrolase</keyword>
<reference evidence="7" key="1">
    <citation type="submission" date="2020-10" db="EMBL/GenBank/DDBJ databases">
        <title>Ca. Dormibacterota MAGs.</title>
        <authorList>
            <person name="Montgomery K."/>
        </authorList>
    </citation>
    <scope>NUCLEOTIDE SEQUENCE [LARGE SCALE GENOMIC DNA]</scope>
    <source>
        <strain evidence="7">SC8812_S17_10</strain>
    </source>
</reference>
<dbReference type="InterPro" id="IPR038969">
    <property type="entry name" value="FEN"/>
</dbReference>
<evidence type="ECO:0000256" key="3">
    <source>
        <dbReference type="ARBA" id="ARBA00023125"/>
    </source>
</evidence>
<organism evidence="7 8">
    <name type="scientific">Candidatus Nephthysia bennettiae</name>
    <dbReference type="NCBI Taxonomy" id="3127016"/>
    <lineage>
        <taxon>Bacteria</taxon>
        <taxon>Bacillati</taxon>
        <taxon>Candidatus Dormiibacterota</taxon>
        <taxon>Candidatus Dormibacteria</taxon>
        <taxon>Candidatus Dormibacterales</taxon>
        <taxon>Candidatus Dormibacteraceae</taxon>
        <taxon>Candidatus Nephthysia</taxon>
    </lineage>
</organism>
<evidence type="ECO:0000256" key="5">
    <source>
        <dbReference type="ARBA" id="ARBA00050026"/>
    </source>
</evidence>
<sequence length="284" mass="31185">MLVDGSSLIFRAFFGVPASFRSPDGKPVNAVRGFMDRLARLVTDLRPGHLAVASDEDWRPRWRVDLIPSYKAHRVAEPIPPDLAPQMPIIHEVLEAVGVDFVGVPDYEAEDVIASWVAQLPEGTRIDIASGDRDLFALVRGDEVRVLYPEKGGLAEVDEAEVARRYGIPGRSYADYAILRGDPSDGLPGLPGVGDRRAAELVHRFGGVAGLLEQGRLKDADRDYLARAARVVPPVADIPVALPQGRREAYPVDAERVVDLAARYRLDSSFERLLRALPKLGVRQ</sequence>
<protein>
    <recommendedName>
        <fullName evidence="5">5'-3' exonuclease</fullName>
    </recommendedName>
</protein>
<dbReference type="EMBL" id="JAEKNR010000126">
    <property type="protein sequence ID" value="MBJ7598798.1"/>
    <property type="molecule type" value="Genomic_DNA"/>
</dbReference>
<dbReference type="SUPFAM" id="SSF88723">
    <property type="entry name" value="PIN domain-like"/>
    <property type="match status" value="1"/>
</dbReference>
<evidence type="ECO:0000256" key="2">
    <source>
        <dbReference type="ARBA" id="ARBA00022801"/>
    </source>
</evidence>
<feature type="domain" description="5'-3' exonuclease" evidence="6">
    <location>
        <begin position="1"/>
        <end position="276"/>
    </location>
</feature>
<proteinExistence type="predicted"/>
<dbReference type="InterPro" id="IPR002421">
    <property type="entry name" value="5-3_exonuclease"/>
</dbReference>
<keyword evidence="7" id="KW-0269">Exonuclease</keyword>
<keyword evidence="8" id="KW-1185">Reference proteome</keyword>